<dbReference type="GO" id="GO:0004930">
    <property type="term" value="F:G protein-coupled receptor activity"/>
    <property type="evidence" value="ECO:0007669"/>
    <property type="project" value="InterPro"/>
</dbReference>
<feature type="domain" description="GAIN-B" evidence="19">
    <location>
        <begin position="301"/>
        <end position="454"/>
    </location>
</feature>
<feature type="compositionally biased region" description="Low complexity" evidence="15">
    <location>
        <begin position="724"/>
        <end position="734"/>
    </location>
</feature>
<evidence type="ECO:0000256" key="2">
    <source>
        <dbReference type="ARBA" id="ARBA00007343"/>
    </source>
</evidence>
<dbReference type="Gene3D" id="2.10.25.10">
    <property type="entry name" value="Laminin"/>
    <property type="match status" value="3"/>
</dbReference>
<comment type="caution">
    <text evidence="14">Lacks conserved residue(s) required for the propagation of feature annotation.</text>
</comment>
<evidence type="ECO:0000256" key="16">
    <source>
        <dbReference type="SAM" id="Phobius"/>
    </source>
</evidence>
<feature type="transmembrane region" description="Helical" evidence="16">
    <location>
        <begin position="523"/>
        <end position="542"/>
    </location>
</feature>
<gene>
    <name evidence="21" type="ORF">Q8A67_005350</name>
</gene>
<keyword evidence="12" id="KW-0675">Receptor</keyword>
<dbReference type="Pfam" id="PF07645">
    <property type="entry name" value="EGF_CA"/>
    <property type="match status" value="2"/>
</dbReference>
<keyword evidence="9 16" id="KW-1133">Transmembrane helix</keyword>
<dbReference type="PROSITE" id="PS50261">
    <property type="entry name" value="G_PROTEIN_RECEP_F2_4"/>
    <property type="match status" value="1"/>
</dbReference>
<sequence>MQLKWALLLGLFLPSCCAVLVPSHYSTIEPEIHHSGFGGILDPDAEFEDECLDEPDICGTNADCLNHPGGYSCKCHQGYSNYGNNQSECIAVCVEKTRHCSSPVQYNNCNRMADIPNNCGIHAVCFDHPGGYSCKCHQGYSNYGNKQSECINNCNHTIGVPNNCGIHADCLNHPGGYRCECHQGYSNYGNNQSECIKINCDQFVTKTDAEHTPEKLKHLLSLLKSRCESLKDPHGQHFTGDELLENLSNSTDKLLSEGKIADSKTLSDFLDVMENSMRLIGPQLKRTVTRQETHFAEVAVARNQTAPSGRVILSTNSALFNASWEAVAGNSHPDFVFAALVSYKELNSSSDLLHKMSRESSDNGTYQLNSKVATIVVSNAETKQLSEPMTLVFTHVEERGESEGVAYSCVFWDVAEGAWSKRGCERQWSNRTHTVCYWSHFSSFAVLMALYPVQESFELVLITRLGLALSLVCLFLCILTFKFCRSIEGTRTSIHLHLSISLFIAVLVFLCGISSTHDQVGCAIVAGLLHFFFLSAFGWMLLEGVQLYRMVVLVFHTTLKHLHMYLVGYGFPLVIVIISAIAFPKGYGTQRHCWLSLDHYFILSFFVPVCIAVIFNSFFFIITVWKLATKFSSLNPDLSSLKQVRSFTVTAVAQLCILGGAWIFGFFLFQEKGTEVMMYLFIIFNSLQGVFIFIMHCLLSKLVRMEYYNLFAQMCKNKAEHRTSPSQTSSSQNPLRSDDSTGETPI</sequence>
<feature type="transmembrane region" description="Helical" evidence="16">
    <location>
        <begin position="465"/>
        <end position="484"/>
    </location>
</feature>
<dbReference type="PROSITE" id="PS50026">
    <property type="entry name" value="EGF_3"/>
    <property type="match status" value="1"/>
</dbReference>
<keyword evidence="3" id="KW-1003">Cell membrane</keyword>
<dbReference type="AlphaFoldDB" id="A0AA88TXC1"/>
<feature type="domain" description="G-protein coupled receptors family 2 profile 2" evidence="20">
    <location>
        <begin position="459"/>
        <end position="700"/>
    </location>
</feature>
<feature type="transmembrane region" description="Helical" evidence="16">
    <location>
        <begin position="646"/>
        <end position="670"/>
    </location>
</feature>
<dbReference type="InterPro" id="IPR049883">
    <property type="entry name" value="NOTCH1_EGF-like"/>
</dbReference>
<dbReference type="GO" id="GO:0005886">
    <property type="term" value="C:plasma membrane"/>
    <property type="evidence" value="ECO:0007669"/>
    <property type="project" value="UniProtKB-SubCell"/>
</dbReference>
<organism evidence="21 22">
    <name type="scientific">Cirrhinus molitorella</name>
    <name type="common">mud carp</name>
    <dbReference type="NCBI Taxonomy" id="172907"/>
    <lineage>
        <taxon>Eukaryota</taxon>
        <taxon>Metazoa</taxon>
        <taxon>Chordata</taxon>
        <taxon>Craniata</taxon>
        <taxon>Vertebrata</taxon>
        <taxon>Euteleostomi</taxon>
        <taxon>Actinopterygii</taxon>
        <taxon>Neopterygii</taxon>
        <taxon>Teleostei</taxon>
        <taxon>Ostariophysi</taxon>
        <taxon>Cypriniformes</taxon>
        <taxon>Cyprinidae</taxon>
        <taxon>Labeoninae</taxon>
        <taxon>Labeonini</taxon>
        <taxon>Cirrhinus</taxon>
    </lineage>
</organism>
<feature type="transmembrane region" description="Helical" evidence="16">
    <location>
        <begin position="562"/>
        <end position="582"/>
    </location>
</feature>
<dbReference type="Pfam" id="PF12661">
    <property type="entry name" value="hEGF"/>
    <property type="match status" value="1"/>
</dbReference>
<evidence type="ECO:0000256" key="9">
    <source>
        <dbReference type="ARBA" id="ARBA00022989"/>
    </source>
</evidence>
<dbReference type="Gene3D" id="2.60.220.50">
    <property type="match status" value="1"/>
</dbReference>
<evidence type="ECO:0000256" key="10">
    <source>
        <dbReference type="ARBA" id="ARBA00023136"/>
    </source>
</evidence>
<dbReference type="Pfam" id="PF01825">
    <property type="entry name" value="GPS"/>
    <property type="match status" value="1"/>
</dbReference>
<dbReference type="FunFam" id="1.20.1070.10:FF:000054">
    <property type="entry name" value="Adhesion G protein-coupled receptor E3"/>
    <property type="match status" value="1"/>
</dbReference>
<comment type="caution">
    <text evidence="21">The sequence shown here is derived from an EMBL/GenBank/DDBJ whole genome shotgun (WGS) entry which is preliminary data.</text>
</comment>
<dbReference type="InterPro" id="IPR000152">
    <property type="entry name" value="EGF-type_Asp/Asn_hydroxyl_site"/>
</dbReference>
<feature type="chain" id="PRO_5041646042" description="CD97 antigen-like" evidence="17">
    <location>
        <begin position="19"/>
        <end position="746"/>
    </location>
</feature>
<dbReference type="SMART" id="SM00303">
    <property type="entry name" value="GPS"/>
    <property type="match status" value="1"/>
</dbReference>
<dbReference type="SMART" id="SM00179">
    <property type="entry name" value="EGF_CA"/>
    <property type="match status" value="3"/>
</dbReference>
<comment type="similarity">
    <text evidence="2">Belongs to the G-protein coupled receptor 2 family. Adhesion G-protein coupled receptor (ADGR) subfamily.</text>
</comment>
<dbReference type="EMBL" id="JAUYZG010000004">
    <property type="protein sequence ID" value="KAK2909513.1"/>
    <property type="molecule type" value="Genomic_DNA"/>
</dbReference>
<dbReference type="InterPro" id="IPR000832">
    <property type="entry name" value="GPCR_2_secretin-like"/>
</dbReference>
<keyword evidence="5 16" id="KW-0812">Transmembrane</keyword>
<dbReference type="SMART" id="SM00181">
    <property type="entry name" value="EGF"/>
    <property type="match status" value="3"/>
</dbReference>
<evidence type="ECO:0000256" key="17">
    <source>
        <dbReference type="SAM" id="SignalP"/>
    </source>
</evidence>
<feature type="signal peptide" evidence="17">
    <location>
        <begin position="1"/>
        <end position="18"/>
    </location>
</feature>
<reference evidence="21" key="1">
    <citation type="submission" date="2023-08" db="EMBL/GenBank/DDBJ databases">
        <title>Chromosome-level Genome Assembly of mud carp (Cirrhinus molitorella).</title>
        <authorList>
            <person name="Liu H."/>
        </authorList>
    </citation>
    <scope>NUCLEOTIDE SEQUENCE</scope>
    <source>
        <strain evidence="21">Prfri</strain>
        <tissue evidence="21">Muscle</tissue>
    </source>
</reference>
<dbReference type="InterPro" id="IPR000742">
    <property type="entry name" value="EGF"/>
</dbReference>
<evidence type="ECO:0000256" key="3">
    <source>
        <dbReference type="ARBA" id="ARBA00022475"/>
    </source>
</evidence>
<dbReference type="Proteomes" id="UP001187343">
    <property type="component" value="Unassembled WGS sequence"/>
</dbReference>
<dbReference type="InterPro" id="IPR046338">
    <property type="entry name" value="GAIN_dom_sf"/>
</dbReference>
<dbReference type="PROSITE" id="PS50221">
    <property type="entry name" value="GAIN_B"/>
    <property type="match status" value="1"/>
</dbReference>
<evidence type="ECO:0000256" key="15">
    <source>
        <dbReference type="SAM" id="MobiDB-lite"/>
    </source>
</evidence>
<proteinExistence type="inferred from homology"/>
<dbReference type="InterPro" id="IPR057244">
    <property type="entry name" value="GAIN_B"/>
</dbReference>
<dbReference type="InterPro" id="IPR013032">
    <property type="entry name" value="EGF-like_CS"/>
</dbReference>
<evidence type="ECO:0000256" key="11">
    <source>
        <dbReference type="ARBA" id="ARBA00023157"/>
    </source>
</evidence>
<feature type="domain" description="EGF-like" evidence="18">
    <location>
        <begin position="47"/>
        <end position="90"/>
    </location>
</feature>
<evidence type="ECO:0008006" key="23">
    <source>
        <dbReference type="Google" id="ProtNLM"/>
    </source>
</evidence>
<dbReference type="Gene3D" id="1.20.1070.10">
    <property type="entry name" value="Rhodopsin 7-helix transmembrane proteins"/>
    <property type="match status" value="1"/>
</dbReference>
<comment type="subcellular location">
    <subcellularLocation>
        <location evidence="1">Cell membrane</location>
        <topology evidence="1">Multi-pass membrane protein</topology>
    </subcellularLocation>
</comment>
<evidence type="ECO:0000313" key="21">
    <source>
        <dbReference type="EMBL" id="KAK2909513.1"/>
    </source>
</evidence>
<dbReference type="PROSITE" id="PS00010">
    <property type="entry name" value="ASX_HYDROXYL"/>
    <property type="match status" value="2"/>
</dbReference>
<evidence type="ECO:0000256" key="13">
    <source>
        <dbReference type="ARBA" id="ARBA00023180"/>
    </source>
</evidence>
<evidence type="ECO:0000256" key="6">
    <source>
        <dbReference type="ARBA" id="ARBA00022729"/>
    </source>
</evidence>
<accession>A0AA88TXC1</accession>
<dbReference type="Pfam" id="PF00002">
    <property type="entry name" value="7tm_2"/>
    <property type="match status" value="1"/>
</dbReference>
<evidence type="ECO:0000256" key="8">
    <source>
        <dbReference type="ARBA" id="ARBA00022837"/>
    </source>
</evidence>
<keyword evidence="8" id="KW-0106">Calcium</keyword>
<evidence type="ECO:0000313" key="22">
    <source>
        <dbReference type="Proteomes" id="UP001187343"/>
    </source>
</evidence>
<dbReference type="InterPro" id="IPR017981">
    <property type="entry name" value="GPCR_2-like_7TM"/>
</dbReference>
<evidence type="ECO:0000256" key="7">
    <source>
        <dbReference type="ARBA" id="ARBA00022737"/>
    </source>
</evidence>
<protein>
    <recommendedName>
        <fullName evidence="23">CD97 antigen-like</fullName>
    </recommendedName>
</protein>
<keyword evidence="22" id="KW-1185">Reference proteome</keyword>
<keyword evidence="6 17" id="KW-0732">Signal</keyword>
<feature type="transmembrane region" description="Helical" evidence="16">
    <location>
        <begin position="676"/>
        <end position="699"/>
    </location>
</feature>
<evidence type="ECO:0000256" key="4">
    <source>
        <dbReference type="ARBA" id="ARBA00022536"/>
    </source>
</evidence>
<evidence type="ECO:0000259" key="19">
    <source>
        <dbReference type="PROSITE" id="PS50221"/>
    </source>
</evidence>
<name>A0AA88TXC1_9TELE</name>
<dbReference type="PANTHER" id="PTHR12011">
    <property type="entry name" value="ADHESION G-PROTEIN COUPLED RECEPTOR"/>
    <property type="match status" value="1"/>
</dbReference>
<feature type="transmembrane region" description="Helical" evidence="16">
    <location>
        <begin position="602"/>
        <end position="625"/>
    </location>
</feature>
<evidence type="ECO:0000256" key="5">
    <source>
        <dbReference type="ARBA" id="ARBA00022692"/>
    </source>
</evidence>
<evidence type="ECO:0000256" key="1">
    <source>
        <dbReference type="ARBA" id="ARBA00004651"/>
    </source>
</evidence>
<evidence type="ECO:0000256" key="14">
    <source>
        <dbReference type="PROSITE-ProRule" id="PRU00076"/>
    </source>
</evidence>
<dbReference type="PRINTS" id="PR00249">
    <property type="entry name" value="GPCRSECRETIN"/>
</dbReference>
<dbReference type="GO" id="GO:0007189">
    <property type="term" value="P:adenylate cyclase-activating G protein-coupled receptor signaling pathway"/>
    <property type="evidence" value="ECO:0007669"/>
    <property type="project" value="TreeGrafter"/>
</dbReference>
<evidence type="ECO:0000259" key="20">
    <source>
        <dbReference type="PROSITE" id="PS50261"/>
    </source>
</evidence>
<dbReference type="SUPFAM" id="SSF57196">
    <property type="entry name" value="EGF/Laminin"/>
    <property type="match status" value="1"/>
</dbReference>
<dbReference type="CDD" id="cd00054">
    <property type="entry name" value="EGF_CA"/>
    <property type="match status" value="3"/>
</dbReference>
<dbReference type="PANTHER" id="PTHR12011:SF433">
    <property type="entry name" value="ADHESION G PROTEIN-COUPLED RECEPTOR E1-LIKE-RELATED"/>
    <property type="match status" value="1"/>
</dbReference>
<dbReference type="GO" id="GO:0007166">
    <property type="term" value="P:cell surface receptor signaling pathway"/>
    <property type="evidence" value="ECO:0007669"/>
    <property type="project" value="InterPro"/>
</dbReference>
<keyword evidence="10 16" id="KW-0472">Membrane</keyword>
<evidence type="ECO:0000259" key="18">
    <source>
        <dbReference type="PROSITE" id="PS50026"/>
    </source>
</evidence>
<dbReference type="PRINTS" id="PR01128">
    <property type="entry name" value="EMR1HORMONER"/>
</dbReference>
<keyword evidence="4 14" id="KW-0245">EGF-like domain</keyword>
<keyword evidence="7" id="KW-0677">Repeat</keyword>
<evidence type="ECO:0000256" key="12">
    <source>
        <dbReference type="ARBA" id="ARBA00023170"/>
    </source>
</evidence>
<dbReference type="InterPro" id="IPR001881">
    <property type="entry name" value="EGF-like_Ca-bd_dom"/>
</dbReference>
<feature type="transmembrane region" description="Helical" evidence="16">
    <location>
        <begin position="496"/>
        <end position="517"/>
    </location>
</feature>
<dbReference type="InterPro" id="IPR000203">
    <property type="entry name" value="GPS"/>
</dbReference>
<feature type="region of interest" description="Disordered" evidence="15">
    <location>
        <begin position="722"/>
        <end position="746"/>
    </location>
</feature>
<dbReference type="GO" id="GO:0005509">
    <property type="term" value="F:calcium ion binding"/>
    <property type="evidence" value="ECO:0007669"/>
    <property type="project" value="InterPro"/>
</dbReference>
<dbReference type="InterPro" id="IPR001740">
    <property type="entry name" value="GPCR_2_EMR1-like_rcpt"/>
</dbReference>
<keyword evidence="11" id="KW-1015">Disulfide bond</keyword>
<keyword evidence="13" id="KW-0325">Glycoprotein</keyword>